<feature type="domain" description="Mammalian cell entry C-terminal" evidence="3">
    <location>
        <begin position="124"/>
        <end position="306"/>
    </location>
</feature>
<evidence type="ECO:0000259" key="2">
    <source>
        <dbReference type="Pfam" id="PF02470"/>
    </source>
</evidence>
<evidence type="ECO:0000259" key="3">
    <source>
        <dbReference type="Pfam" id="PF11887"/>
    </source>
</evidence>
<name>A0ABV6XDF9_9ACTN</name>
<reference evidence="4 5" key="1">
    <citation type="submission" date="2024-09" db="EMBL/GenBank/DDBJ databases">
        <authorList>
            <person name="Lee S.D."/>
        </authorList>
    </citation>
    <scope>NUCLEOTIDE SEQUENCE [LARGE SCALE GENOMIC DNA]</scope>
    <source>
        <strain evidence="4 5">N1-3</strain>
    </source>
</reference>
<feature type="region of interest" description="Disordered" evidence="1">
    <location>
        <begin position="350"/>
        <end position="373"/>
    </location>
</feature>
<dbReference type="EMBL" id="JBHEZY010000025">
    <property type="protein sequence ID" value="MFC1436108.1"/>
    <property type="molecule type" value="Genomic_DNA"/>
</dbReference>
<dbReference type="InterPro" id="IPR003399">
    <property type="entry name" value="Mce/MlaD"/>
</dbReference>
<dbReference type="NCBIfam" id="TIGR00996">
    <property type="entry name" value="Mtu_fam_mce"/>
    <property type="match status" value="1"/>
</dbReference>
<dbReference type="Pfam" id="PF11887">
    <property type="entry name" value="Mce4_CUP1"/>
    <property type="match status" value="1"/>
</dbReference>
<dbReference type="RefSeq" id="WP_380559574.1">
    <property type="nucleotide sequence ID" value="NZ_JBHEZY010000025.1"/>
</dbReference>
<comment type="caution">
    <text evidence="4">The sequence shown here is derived from an EMBL/GenBank/DDBJ whole genome shotgun (WGS) entry which is preliminary data.</text>
</comment>
<evidence type="ECO:0000256" key="1">
    <source>
        <dbReference type="SAM" id="MobiDB-lite"/>
    </source>
</evidence>
<protein>
    <submittedName>
        <fullName evidence="4">MCE family protein</fullName>
    </submittedName>
</protein>
<evidence type="ECO:0000313" key="5">
    <source>
        <dbReference type="Proteomes" id="UP001592530"/>
    </source>
</evidence>
<dbReference type="InterPro" id="IPR052336">
    <property type="entry name" value="MlaD_Phospholipid_Transporter"/>
</dbReference>
<evidence type="ECO:0000313" key="4">
    <source>
        <dbReference type="EMBL" id="MFC1436108.1"/>
    </source>
</evidence>
<organism evidence="4 5">
    <name type="scientific">Streptacidiphilus alkalitolerans</name>
    <dbReference type="NCBI Taxonomy" id="3342712"/>
    <lineage>
        <taxon>Bacteria</taxon>
        <taxon>Bacillati</taxon>
        <taxon>Actinomycetota</taxon>
        <taxon>Actinomycetes</taxon>
        <taxon>Kitasatosporales</taxon>
        <taxon>Streptomycetaceae</taxon>
        <taxon>Streptacidiphilus</taxon>
    </lineage>
</organism>
<dbReference type="InterPro" id="IPR005693">
    <property type="entry name" value="Mce"/>
</dbReference>
<dbReference type="Proteomes" id="UP001592530">
    <property type="component" value="Unassembled WGS sequence"/>
</dbReference>
<accession>A0ABV6XDF9</accession>
<dbReference type="PANTHER" id="PTHR33371">
    <property type="entry name" value="INTERMEMBRANE PHOSPHOLIPID TRANSPORT SYSTEM BINDING PROTEIN MLAD-RELATED"/>
    <property type="match status" value="1"/>
</dbReference>
<sequence>MITLATKVKNLAFLVVAVLVLGLVAVRYADLGRYLGLSGYYTVHVDLAATGGLFPHADVTYRGVSVGRVGAINLTPDGVTADLRINDSAPRIPREQLTATVADLSVMGEQYIDLRPNSDQGPYLVDGSHIRRSATSVPAPVTTMLSSVDNLAGSVPLSSLQTVVNELGKGFTGQGGNLQSLLDTSSAFVQAAHDSLPATQSLIVDGSTVLRTQSDESGAITGFATSARQLATQLVSSDSDLRRLVATVPVAAEQVTGLLKDLDPQLSVLIANLTTTDELFVTRQNGVQELLVRLPQAAEDGASAVTAKGARFGLAVTFFAPLPCTAGYGSTKRHNGLDTGTASALNTGAGCTAAPSSGTDVRGSANAPKGGTP</sequence>
<dbReference type="InterPro" id="IPR024516">
    <property type="entry name" value="Mce_C"/>
</dbReference>
<gene>
    <name evidence="4" type="ORF">ACEZDB_36285</name>
</gene>
<dbReference type="Pfam" id="PF02470">
    <property type="entry name" value="MlaD"/>
    <property type="match status" value="1"/>
</dbReference>
<feature type="domain" description="Mce/MlaD" evidence="2">
    <location>
        <begin position="40"/>
        <end position="116"/>
    </location>
</feature>
<dbReference type="PANTHER" id="PTHR33371:SF16">
    <property type="entry name" value="MCE-FAMILY PROTEIN MCE3F"/>
    <property type="match status" value="1"/>
</dbReference>
<proteinExistence type="predicted"/>